<gene>
    <name evidence="1" type="ORF">SPRG_15301</name>
</gene>
<accession>A0A067BRR4</accession>
<dbReference type="PANTHER" id="PTHR46586:SF3">
    <property type="entry name" value="ANKYRIN REPEAT-CONTAINING PROTEIN"/>
    <property type="match status" value="1"/>
</dbReference>
<reference evidence="1 2" key="1">
    <citation type="journal article" date="2013" name="PLoS Genet.">
        <title>Distinctive expansion of potential virulence genes in the genome of the oomycete fish pathogen Saprolegnia parasitica.</title>
        <authorList>
            <person name="Jiang R.H."/>
            <person name="de Bruijn I."/>
            <person name="Haas B.J."/>
            <person name="Belmonte R."/>
            <person name="Lobach L."/>
            <person name="Christie J."/>
            <person name="van den Ackerveken G."/>
            <person name="Bottin A."/>
            <person name="Bulone V."/>
            <person name="Diaz-Moreno S.M."/>
            <person name="Dumas B."/>
            <person name="Fan L."/>
            <person name="Gaulin E."/>
            <person name="Govers F."/>
            <person name="Grenville-Briggs L.J."/>
            <person name="Horner N.R."/>
            <person name="Levin J.Z."/>
            <person name="Mammella M."/>
            <person name="Meijer H.J."/>
            <person name="Morris P."/>
            <person name="Nusbaum C."/>
            <person name="Oome S."/>
            <person name="Phillips A.J."/>
            <person name="van Rooyen D."/>
            <person name="Rzeszutek E."/>
            <person name="Saraiva M."/>
            <person name="Secombes C.J."/>
            <person name="Seidl M.F."/>
            <person name="Snel B."/>
            <person name="Stassen J.H."/>
            <person name="Sykes S."/>
            <person name="Tripathy S."/>
            <person name="van den Berg H."/>
            <person name="Vega-Arreguin J.C."/>
            <person name="Wawra S."/>
            <person name="Young S.K."/>
            <person name="Zeng Q."/>
            <person name="Dieguez-Uribeondo J."/>
            <person name="Russ C."/>
            <person name="Tyler B.M."/>
            <person name="van West P."/>
        </authorList>
    </citation>
    <scope>NUCLEOTIDE SEQUENCE [LARGE SCALE GENOMIC DNA]</scope>
    <source>
        <strain evidence="1 2">CBS 223.65</strain>
    </source>
</reference>
<keyword evidence="2" id="KW-1185">Reference proteome</keyword>
<dbReference type="AlphaFoldDB" id="A0A067BRR4"/>
<dbReference type="InterPro" id="IPR052050">
    <property type="entry name" value="SecEffector_AnkRepeat"/>
</dbReference>
<dbReference type="VEuPathDB" id="FungiDB:SPRG_15301"/>
<dbReference type="GeneID" id="24137042"/>
<dbReference type="RefSeq" id="XP_012209799.1">
    <property type="nucleotide sequence ID" value="XM_012354409.1"/>
</dbReference>
<dbReference type="KEGG" id="spar:SPRG_15301"/>
<organism evidence="1 2">
    <name type="scientific">Saprolegnia parasitica (strain CBS 223.65)</name>
    <dbReference type="NCBI Taxonomy" id="695850"/>
    <lineage>
        <taxon>Eukaryota</taxon>
        <taxon>Sar</taxon>
        <taxon>Stramenopiles</taxon>
        <taxon>Oomycota</taxon>
        <taxon>Saprolegniomycetes</taxon>
        <taxon>Saprolegniales</taxon>
        <taxon>Saprolegniaceae</taxon>
        <taxon>Saprolegnia</taxon>
    </lineage>
</organism>
<dbReference type="OrthoDB" id="10621620at2759"/>
<proteinExistence type="predicted"/>
<dbReference type="EMBL" id="KK583348">
    <property type="protein sequence ID" value="KDO19495.1"/>
    <property type="molecule type" value="Genomic_DNA"/>
</dbReference>
<evidence type="ECO:0000313" key="2">
    <source>
        <dbReference type="Proteomes" id="UP000030745"/>
    </source>
</evidence>
<dbReference type="PANTHER" id="PTHR46586">
    <property type="entry name" value="ANKYRIN REPEAT-CONTAINING PROTEIN"/>
    <property type="match status" value="1"/>
</dbReference>
<protein>
    <submittedName>
        <fullName evidence="1">Uncharacterized protein</fullName>
    </submittedName>
</protein>
<name>A0A067BRR4_SAPPC</name>
<evidence type="ECO:0000313" key="1">
    <source>
        <dbReference type="EMBL" id="KDO19495.1"/>
    </source>
</evidence>
<sequence length="124" mass="13365">MAFNLFHKNAFNISSQVTTNRTQTDPLSALASVILSFQNGVDGVLRAYLERIYLTTRHAAERSDGPNGQYYRREGCTVRAMDGAASNGDFGVLALLHTARHEGCSDRAVDGAAALGSAVLLDYL</sequence>
<dbReference type="Proteomes" id="UP000030745">
    <property type="component" value="Unassembled WGS sequence"/>
</dbReference>